<dbReference type="RefSeq" id="WP_153862857.1">
    <property type="nucleotide sequence ID" value="NZ_WJQS01000001.1"/>
</dbReference>
<dbReference type="InterPro" id="IPR006140">
    <property type="entry name" value="D-isomer_DH_NAD-bd"/>
</dbReference>
<dbReference type="GO" id="GO:0051287">
    <property type="term" value="F:NAD binding"/>
    <property type="evidence" value="ECO:0007669"/>
    <property type="project" value="InterPro"/>
</dbReference>
<evidence type="ECO:0000259" key="4">
    <source>
        <dbReference type="Pfam" id="PF00389"/>
    </source>
</evidence>
<keyword evidence="2" id="KW-0520">NAD</keyword>
<sequence>MLKIMLFGVRDEEIPIIKAWSTRNEVQVDYTELNLTPETIEMAKGYDGVTISQVADLDVSLYPTLASYGIKQIAQRSAGFEMHDLTSATENGLIISNVPSYSPESIAEYAVTAALNLVRKTDLIREKVAEQDFRWMPAIRARVVKEMTVAIIGVGRIGSRVANIYRGFGANVVAYDIAPREEFESLVAYQESAEAAISQADIVTIHMPATDVNYHQFSLDLFKQFKSGAILVNTARGPIVHTEDLFQALEEGYIAGAALDVYEGEAPYVPVDWRGRDITDPVYQQLVKHPQIIYTPHTAYYTDTAVQNLIDIPLDASLSVIQTGDTDVRVN</sequence>
<evidence type="ECO:0000313" key="7">
    <source>
        <dbReference type="Proteomes" id="UP000430975"/>
    </source>
</evidence>
<dbReference type="PANTHER" id="PTHR43026:SF1">
    <property type="entry name" value="2-HYDROXYACID DEHYDROGENASE HOMOLOG 1-RELATED"/>
    <property type="match status" value="1"/>
</dbReference>
<dbReference type="Proteomes" id="UP000430975">
    <property type="component" value="Unassembled WGS sequence"/>
</dbReference>
<keyword evidence="7" id="KW-1185">Reference proteome</keyword>
<accession>A0A6I2GFQ6</accession>
<dbReference type="InterPro" id="IPR029752">
    <property type="entry name" value="D-isomer_DH_CS1"/>
</dbReference>
<feature type="domain" description="D-isomer specific 2-hydroxyacid dehydrogenase catalytic" evidence="4">
    <location>
        <begin position="7"/>
        <end position="331"/>
    </location>
</feature>
<dbReference type="EC" id="1.1.1.28" evidence="6"/>
<proteinExistence type="inferred from homology"/>
<evidence type="ECO:0000259" key="5">
    <source>
        <dbReference type="Pfam" id="PF02826"/>
    </source>
</evidence>
<dbReference type="PROSITE" id="PS00065">
    <property type="entry name" value="D_2_HYDROXYACID_DH_1"/>
    <property type="match status" value="1"/>
</dbReference>
<dbReference type="NCBIfam" id="NF006374">
    <property type="entry name" value="PRK08605.1"/>
    <property type="match status" value="1"/>
</dbReference>
<dbReference type="GO" id="GO:0008720">
    <property type="term" value="F:D-lactate dehydrogenase (NAD+) activity"/>
    <property type="evidence" value="ECO:0007669"/>
    <property type="project" value="UniProtKB-EC"/>
</dbReference>
<gene>
    <name evidence="6" type="ORF">GIY09_00140</name>
</gene>
<dbReference type="EMBL" id="WJQS01000001">
    <property type="protein sequence ID" value="MRI84311.1"/>
    <property type="molecule type" value="Genomic_DNA"/>
</dbReference>
<protein>
    <submittedName>
        <fullName evidence="6">D-lactate dehydrogenase</fullName>
        <ecNumber evidence="6">1.1.1.28</ecNumber>
    </submittedName>
</protein>
<dbReference type="InterPro" id="IPR036291">
    <property type="entry name" value="NAD(P)-bd_dom_sf"/>
</dbReference>
<evidence type="ECO:0000256" key="1">
    <source>
        <dbReference type="ARBA" id="ARBA00005854"/>
    </source>
</evidence>
<dbReference type="CDD" id="cd12186">
    <property type="entry name" value="LDH"/>
    <property type="match status" value="1"/>
</dbReference>
<feature type="domain" description="D-isomer specific 2-hydroxyacid dehydrogenase NAD-binding" evidence="5">
    <location>
        <begin position="112"/>
        <end position="299"/>
    </location>
</feature>
<dbReference type="AlphaFoldDB" id="A0A6I2GFQ6"/>
<comment type="caution">
    <text evidence="6">The sequence shown here is derived from an EMBL/GenBank/DDBJ whole genome shotgun (WGS) entry which is preliminary data.</text>
</comment>
<comment type="similarity">
    <text evidence="1 3">Belongs to the D-isomer specific 2-hydroxyacid dehydrogenase family.</text>
</comment>
<organism evidence="6 7">
    <name type="scientific">Fundicoccus ignavus</name>
    <dbReference type="NCBI Taxonomy" id="2664442"/>
    <lineage>
        <taxon>Bacteria</taxon>
        <taxon>Bacillati</taxon>
        <taxon>Bacillota</taxon>
        <taxon>Bacilli</taxon>
        <taxon>Lactobacillales</taxon>
        <taxon>Aerococcaceae</taxon>
        <taxon>Fundicoccus</taxon>
    </lineage>
</organism>
<reference evidence="6 7" key="1">
    <citation type="submission" date="2019-11" db="EMBL/GenBank/DDBJ databases">
        <title>Characterisation of Fundicoccus ignavus gen. nov. sp. nov., a novel genus of the family Aerococcaceae isolated from bulk tank milk.</title>
        <authorList>
            <person name="Siebert A."/>
            <person name="Huptas C."/>
            <person name="Wenning M."/>
            <person name="Scherer S."/>
            <person name="Doll E.V."/>
        </authorList>
    </citation>
    <scope>NUCLEOTIDE SEQUENCE [LARGE SCALE GENOMIC DNA]</scope>
    <source>
        <strain evidence="6 7">WS4759</strain>
    </source>
</reference>
<evidence type="ECO:0000256" key="2">
    <source>
        <dbReference type="ARBA" id="ARBA00023027"/>
    </source>
</evidence>
<dbReference type="Pfam" id="PF00389">
    <property type="entry name" value="2-Hacid_dh"/>
    <property type="match status" value="1"/>
</dbReference>
<name>A0A6I2GFQ6_9LACT</name>
<dbReference type="PANTHER" id="PTHR43026">
    <property type="entry name" value="2-HYDROXYACID DEHYDROGENASE HOMOLOG 1-RELATED"/>
    <property type="match status" value="1"/>
</dbReference>
<evidence type="ECO:0000313" key="6">
    <source>
        <dbReference type="EMBL" id="MRI84311.1"/>
    </source>
</evidence>
<dbReference type="Gene3D" id="3.40.50.720">
    <property type="entry name" value="NAD(P)-binding Rossmann-like Domain"/>
    <property type="match status" value="2"/>
</dbReference>
<evidence type="ECO:0000256" key="3">
    <source>
        <dbReference type="RuleBase" id="RU003719"/>
    </source>
</evidence>
<dbReference type="InterPro" id="IPR006139">
    <property type="entry name" value="D-isomer_2_OHA_DH_cat_dom"/>
</dbReference>
<dbReference type="Pfam" id="PF02826">
    <property type="entry name" value="2-Hacid_dh_C"/>
    <property type="match status" value="1"/>
</dbReference>
<keyword evidence="3 6" id="KW-0560">Oxidoreductase</keyword>
<dbReference type="InterPro" id="IPR058205">
    <property type="entry name" value="D-LDH-like"/>
</dbReference>
<dbReference type="SUPFAM" id="SSF52283">
    <property type="entry name" value="Formate/glycerate dehydrogenase catalytic domain-like"/>
    <property type="match status" value="1"/>
</dbReference>
<dbReference type="SUPFAM" id="SSF51735">
    <property type="entry name" value="NAD(P)-binding Rossmann-fold domains"/>
    <property type="match status" value="1"/>
</dbReference>